<dbReference type="Proteomes" id="UP000332594">
    <property type="component" value="Unassembled WGS sequence"/>
</dbReference>
<sequence length="57" mass="6451">MTRRASADYVQAQKVIMQDAPHVMLYFQDDLYATRADIKGVRMEPGGEIIVINAQKP</sequence>
<evidence type="ECO:0000313" key="1">
    <source>
        <dbReference type="EMBL" id="VFS71329.1"/>
    </source>
</evidence>
<reference evidence="1 2" key="1">
    <citation type="submission" date="2019-03" db="EMBL/GenBank/DDBJ databases">
        <authorList>
            <consortium name="Pathogen Informatics"/>
        </authorList>
    </citation>
    <scope>NUCLEOTIDE SEQUENCE [LARGE SCALE GENOMIC DNA]</scope>
    <source>
        <strain evidence="1 2">NCTC13038</strain>
    </source>
</reference>
<organism evidence="1 2">
    <name type="scientific">Raoultella terrigena</name>
    <name type="common">Klebsiella terrigena</name>
    <dbReference type="NCBI Taxonomy" id="577"/>
    <lineage>
        <taxon>Bacteria</taxon>
        <taxon>Pseudomonadati</taxon>
        <taxon>Pseudomonadota</taxon>
        <taxon>Gammaproteobacteria</taxon>
        <taxon>Enterobacterales</taxon>
        <taxon>Enterobacteriaceae</taxon>
        <taxon>Klebsiella/Raoultella group</taxon>
        <taxon>Raoultella</taxon>
    </lineage>
</organism>
<accession>A0A485BRY7</accession>
<name>A0A485BRY7_RAOTE</name>
<dbReference type="EMBL" id="CAADJG010000002">
    <property type="protein sequence ID" value="VFS71329.1"/>
    <property type="molecule type" value="Genomic_DNA"/>
</dbReference>
<evidence type="ECO:0008006" key="3">
    <source>
        <dbReference type="Google" id="ProtNLM"/>
    </source>
</evidence>
<dbReference type="AlphaFoldDB" id="A0A485BRY7"/>
<gene>
    <name evidence="1" type="ORF">NCTC13038_02301</name>
</gene>
<evidence type="ECO:0000313" key="2">
    <source>
        <dbReference type="Proteomes" id="UP000332594"/>
    </source>
</evidence>
<proteinExistence type="predicted"/>
<protein>
    <recommendedName>
        <fullName evidence="3">Glutathione-binding protein gsiB</fullName>
    </recommendedName>
</protein>
<dbReference type="Gene3D" id="3.40.190.10">
    <property type="entry name" value="Periplasmic binding protein-like II"/>
    <property type="match status" value="1"/>
</dbReference>
<dbReference type="SUPFAM" id="SSF53850">
    <property type="entry name" value="Periplasmic binding protein-like II"/>
    <property type="match status" value="1"/>
</dbReference>
<dbReference type="Gene3D" id="3.10.105.10">
    <property type="entry name" value="Dipeptide-binding Protein, Domain 3"/>
    <property type="match status" value="1"/>
</dbReference>